<dbReference type="Proteomes" id="UP000236291">
    <property type="component" value="Unassembled WGS sequence"/>
</dbReference>
<organism evidence="1 2">
    <name type="scientific">Trifolium pratense</name>
    <name type="common">Red clover</name>
    <dbReference type="NCBI Taxonomy" id="57577"/>
    <lineage>
        <taxon>Eukaryota</taxon>
        <taxon>Viridiplantae</taxon>
        <taxon>Streptophyta</taxon>
        <taxon>Embryophyta</taxon>
        <taxon>Tracheophyta</taxon>
        <taxon>Spermatophyta</taxon>
        <taxon>Magnoliopsida</taxon>
        <taxon>eudicotyledons</taxon>
        <taxon>Gunneridae</taxon>
        <taxon>Pentapetalae</taxon>
        <taxon>rosids</taxon>
        <taxon>fabids</taxon>
        <taxon>Fabales</taxon>
        <taxon>Fabaceae</taxon>
        <taxon>Papilionoideae</taxon>
        <taxon>50 kb inversion clade</taxon>
        <taxon>NPAAA clade</taxon>
        <taxon>Hologalegina</taxon>
        <taxon>IRL clade</taxon>
        <taxon>Trifolieae</taxon>
        <taxon>Trifolium</taxon>
    </lineage>
</organism>
<protein>
    <submittedName>
        <fullName evidence="1">Uncharacterized protein</fullName>
    </submittedName>
</protein>
<reference evidence="1 2" key="1">
    <citation type="journal article" date="2014" name="Am. J. Bot.">
        <title>Genome assembly and annotation for red clover (Trifolium pratense; Fabaceae).</title>
        <authorList>
            <person name="Istvanek J."/>
            <person name="Jaros M."/>
            <person name="Krenek A."/>
            <person name="Repkova J."/>
        </authorList>
    </citation>
    <scope>NUCLEOTIDE SEQUENCE [LARGE SCALE GENOMIC DNA]</scope>
    <source>
        <strain evidence="2">cv. Tatra</strain>
        <tissue evidence="1">Young leaves</tissue>
    </source>
</reference>
<proteinExistence type="predicted"/>
<dbReference type="EMBL" id="ASHM01004359">
    <property type="protein sequence ID" value="PNY11176.1"/>
    <property type="molecule type" value="Genomic_DNA"/>
</dbReference>
<gene>
    <name evidence="1" type="ORF">L195_g007779</name>
</gene>
<evidence type="ECO:0000313" key="1">
    <source>
        <dbReference type="EMBL" id="PNY11176.1"/>
    </source>
</evidence>
<reference evidence="1 2" key="2">
    <citation type="journal article" date="2017" name="Front. Plant Sci.">
        <title>Gene Classification and Mining of Molecular Markers Useful in Red Clover (Trifolium pratense) Breeding.</title>
        <authorList>
            <person name="Istvanek J."/>
            <person name="Dluhosova J."/>
            <person name="Dluhos P."/>
            <person name="Patkova L."/>
            <person name="Nedelnik J."/>
            <person name="Repkova J."/>
        </authorList>
    </citation>
    <scope>NUCLEOTIDE SEQUENCE [LARGE SCALE GENOMIC DNA]</scope>
    <source>
        <strain evidence="2">cv. Tatra</strain>
        <tissue evidence="1">Young leaves</tissue>
    </source>
</reference>
<comment type="caution">
    <text evidence="1">The sequence shown here is derived from an EMBL/GenBank/DDBJ whole genome shotgun (WGS) entry which is preliminary data.</text>
</comment>
<name>A0A2K3P7A5_TRIPR</name>
<dbReference type="AlphaFoldDB" id="A0A2K3P7A5"/>
<accession>A0A2K3P7A5</accession>
<evidence type="ECO:0000313" key="2">
    <source>
        <dbReference type="Proteomes" id="UP000236291"/>
    </source>
</evidence>
<sequence length="114" mass="13629">MGEWIENEWRWSFDWRRRLFVWEEGLFEELLAELMLVIPRVGEDCWVRTPDDKETFSVCSAYTLTVKVLLGEVTIHPRSFLYIKTCGGAWRRLRWQHFLEAAAKSHSDEDSFSE</sequence>